<dbReference type="Gene3D" id="3.40.30.10">
    <property type="entry name" value="Glutaredoxin"/>
    <property type="match status" value="1"/>
</dbReference>
<dbReference type="Gramene" id="rna24074">
    <property type="protein sequence ID" value="RHN61595.1"/>
    <property type="gene ID" value="gene24074"/>
</dbReference>
<organism evidence="1 2">
    <name type="scientific">Medicago truncatula</name>
    <name type="common">Barrel medic</name>
    <name type="synonym">Medicago tribuloides</name>
    <dbReference type="NCBI Taxonomy" id="3880"/>
    <lineage>
        <taxon>Eukaryota</taxon>
        <taxon>Viridiplantae</taxon>
        <taxon>Streptophyta</taxon>
        <taxon>Embryophyta</taxon>
        <taxon>Tracheophyta</taxon>
        <taxon>Spermatophyta</taxon>
        <taxon>Magnoliopsida</taxon>
        <taxon>eudicotyledons</taxon>
        <taxon>Gunneridae</taxon>
        <taxon>Pentapetalae</taxon>
        <taxon>rosids</taxon>
        <taxon>fabids</taxon>
        <taxon>Fabales</taxon>
        <taxon>Fabaceae</taxon>
        <taxon>Papilionoideae</taxon>
        <taxon>50 kb inversion clade</taxon>
        <taxon>NPAAA clade</taxon>
        <taxon>Hologalegina</taxon>
        <taxon>IRL clade</taxon>
        <taxon>Trifolieae</taxon>
        <taxon>Medicago</taxon>
    </lineage>
</organism>
<dbReference type="AlphaFoldDB" id="A0A396ID00"/>
<reference evidence="2" key="1">
    <citation type="journal article" date="2018" name="Nat. Plants">
        <title>Whole-genome landscape of Medicago truncatula symbiotic genes.</title>
        <authorList>
            <person name="Pecrix Y."/>
            <person name="Staton S.E."/>
            <person name="Sallet E."/>
            <person name="Lelandais-Briere C."/>
            <person name="Moreau S."/>
            <person name="Carrere S."/>
            <person name="Blein T."/>
            <person name="Jardinaud M.F."/>
            <person name="Latrasse D."/>
            <person name="Zouine M."/>
            <person name="Zahm M."/>
            <person name="Kreplak J."/>
            <person name="Mayjonade B."/>
            <person name="Satge C."/>
            <person name="Perez M."/>
            <person name="Cauet S."/>
            <person name="Marande W."/>
            <person name="Chantry-Darmon C."/>
            <person name="Lopez-Roques C."/>
            <person name="Bouchez O."/>
            <person name="Berard A."/>
            <person name="Debelle F."/>
            <person name="Munos S."/>
            <person name="Bendahmane A."/>
            <person name="Berges H."/>
            <person name="Niebel A."/>
            <person name="Buitink J."/>
            <person name="Frugier F."/>
            <person name="Benhamed M."/>
            <person name="Crespi M."/>
            <person name="Gouzy J."/>
            <person name="Gamas P."/>
        </authorList>
    </citation>
    <scope>NUCLEOTIDE SEQUENCE [LARGE SCALE GENOMIC DNA]</scope>
    <source>
        <strain evidence="2">cv. Jemalong A17</strain>
    </source>
</reference>
<evidence type="ECO:0000313" key="1">
    <source>
        <dbReference type="EMBL" id="RHN61595.1"/>
    </source>
</evidence>
<dbReference type="EMBL" id="PSQE01000004">
    <property type="protein sequence ID" value="RHN61595.1"/>
    <property type="molecule type" value="Genomic_DNA"/>
</dbReference>
<gene>
    <name evidence="1" type="ORF">MtrunA17_Chr4g0038351</name>
</gene>
<protein>
    <submittedName>
        <fullName evidence="1">Putative Dim1 family, thioredoxin-like protein</fullName>
    </submittedName>
</protein>
<comment type="caution">
    <text evidence="1">The sequence shown here is derived from an EMBL/GenBank/DDBJ whole genome shotgun (WGS) entry which is preliminary data.</text>
</comment>
<accession>A0A396ID00</accession>
<dbReference type="Proteomes" id="UP000265566">
    <property type="component" value="Chromosome 4"/>
</dbReference>
<evidence type="ECO:0000313" key="2">
    <source>
        <dbReference type="Proteomes" id="UP000265566"/>
    </source>
</evidence>
<proteinExistence type="predicted"/>
<name>A0A396ID00_MEDTR</name>
<sequence length="157" mass="17750">MDEVLASVAETIKNFAVIYLVDITEVTTIRLIGLSETNKSSLISLKLSSMVQGKDVVLSSLPKITLPNTATNFVLTYEPQTQKTRYETNTDMSNTGHAFNLKCWCYISKLWILLLYHLSCDSKNVPNSFSLYHVTTFVLQKLNYYTVGQRDVCLLLP</sequence>